<evidence type="ECO:0000313" key="4">
    <source>
        <dbReference type="EMBL" id="EEG77830.1"/>
    </source>
</evidence>
<evidence type="ECO:0000259" key="2">
    <source>
        <dbReference type="Pfam" id="PF03749"/>
    </source>
</evidence>
<dbReference type="CDD" id="cd22359">
    <property type="entry name" value="SfsA-like_bacterial"/>
    <property type="match status" value="1"/>
</dbReference>
<feature type="domain" description="Sugar fermentation stimulation protein C-terminal" evidence="2">
    <location>
        <begin position="83"/>
        <end position="219"/>
    </location>
</feature>
<keyword evidence="5" id="KW-1185">Reference proteome</keyword>
<reference evidence="4 5" key="1">
    <citation type="submission" date="2009-02" db="EMBL/GenBank/DDBJ databases">
        <title>Sequencing of the draft genome and assembly of Dethiobacter alkaliphilus AHT 1.</title>
        <authorList>
            <consortium name="US DOE Joint Genome Institute (JGI-PGF)"/>
            <person name="Lucas S."/>
            <person name="Copeland A."/>
            <person name="Lapidus A."/>
            <person name="Glavina del Rio T."/>
            <person name="Dalin E."/>
            <person name="Tice H."/>
            <person name="Bruce D."/>
            <person name="Goodwin L."/>
            <person name="Pitluck S."/>
            <person name="Larimer F."/>
            <person name="Land M.L."/>
            <person name="Hauser L."/>
            <person name="Muyzer G."/>
        </authorList>
    </citation>
    <scope>NUCLEOTIDE SEQUENCE [LARGE SCALE GENOMIC DNA]</scope>
    <source>
        <strain evidence="4 5">AHT 1</strain>
    </source>
</reference>
<evidence type="ECO:0000259" key="3">
    <source>
        <dbReference type="Pfam" id="PF17746"/>
    </source>
</evidence>
<evidence type="ECO:0000256" key="1">
    <source>
        <dbReference type="HAMAP-Rule" id="MF_00095"/>
    </source>
</evidence>
<dbReference type="Gene3D" id="2.40.50.580">
    <property type="match status" value="1"/>
</dbReference>
<dbReference type="eggNOG" id="COG1489">
    <property type="taxonomic scope" value="Bacteria"/>
</dbReference>
<sequence>MIHYTFLPTVPGVFVRRLNRFVAEVEYGGQLWQAHIATSGRLGELLVPGAEVLLEKSAKKNRRTAYSLRVVRYQGVWVSIDAQIPNRLVAKGLQEGLLPPFAECEFIRSEPAYAGGRFDFLLSDAGQATYVEVKSVTLVEEKVGLFPDAPTERGRRHLQHLGELAKGGCRCAVIFVIQRDDAEAFTPNERTDPAFAGELRQAVAHGVEAFAYRCQVRPAGITLTESVPVLV</sequence>
<comment type="similarity">
    <text evidence="1">Belongs to the SfsA family.</text>
</comment>
<accession>C0GF70</accession>
<evidence type="ECO:0000313" key="5">
    <source>
        <dbReference type="Proteomes" id="UP000006443"/>
    </source>
</evidence>
<dbReference type="Pfam" id="PF03749">
    <property type="entry name" value="SfsA"/>
    <property type="match status" value="1"/>
</dbReference>
<dbReference type="InterPro" id="IPR040452">
    <property type="entry name" value="SfsA_C"/>
</dbReference>
<dbReference type="Gene3D" id="3.40.1350.60">
    <property type="match status" value="1"/>
</dbReference>
<dbReference type="PANTHER" id="PTHR30545">
    <property type="entry name" value="SUGAR FERMENTATION STIMULATION PROTEIN A"/>
    <property type="match status" value="1"/>
</dbReference>
<dbReference type="AlphaFoldDB" id="C0GF70"/>
<dbReference type="NCBIfam" id="TIGR00230">
    <property type="entry name" value="sfsA"/>
    <property type="match status" value="1"/>
</dbReference>
<proteinExistence type="inferred from homology"/>
<organism evidence="4 5">
    <name type="scientific">Dethiobacter alkaliphilus AHT 1</name>
    <dbReference type="NCBI Taxonomy" id="555088"/>
    <lineage>
        <taxon>Bacteria</taxon>
        <taxon>Bacillati</taxon>
        <taxon>Bacillota</taxon>
        <taxon>Dethiobacteria</taxon>
        <taxon>Dethiobacterales</taxon>
        <taxon>Dethiobacteraceae</taxon>
        <taxon>Dethiobacter</taxon>
    </lineage>
</organism>
<dbReference type="EMBL" id="ACJM01000005">
    <property type="protein sequence ID" value="EEG77830.1"/>
    <property type="molecule type" value="Genomic_DNA"/>
</dbReference>
<dbReference type="GO" id="GO:0003677">
    <property type="term" value="F:DNA binding"/>
    <property type="evidence" value="ECO:0007669"/>
    <property type="project" value="InterPro"/>
</dbReference>
<dbReference type="InterPro" id="IPR041465">
    <property type="entry name" value="SfsA_N"/>
</dbReference>
<name>C0GF70_DETAL</name>
<dbReference type="HAMAP" id="MF_00095">
    <property type="entry name" value="SfsA"/>
    <property type="match status" value="1"/>
</dbReference>
<dbReference type="InterPro" id="IPR005224">
    <property type="entry name" value="SfsA"/>
</dbReference>
<comment type="caution">
    <text evidence="4">The sequence shown here is derived from an EMBL/GenBank/DDBJ whole genome shotgun (WGS) entry which is preliminary data.</text>
</comment>
<dbReference type="Proteomes" id="UP000006443">
    <property type="component" value="Unassembled WGS sequence"/>
</dbReference>
<protein>
    <recommendedName>
        <fullName evidence="1">Sugar fermentation stimulation protein homolog</fullName>
    </recommendedName>
</protein>
<dbReference type="PANTHER" id="PTHR30545:SF2">
    <property type="entry name" value="SUGAR FERMENTATION STIMULATION PROTEIN A"/>
    <property type="match status" value="1"/>
</dbReference>
<dbReference type="STRING" id="555088.DealDRAFT_1129"/>
<gene>
    <name evidence="1" type="primary">sfsA</name>
    <name evidence="4" type="ORF">DealDRAFT_1129</name>
</gene>
<dbReference type="Pfam" id="PF17746">
    <property type="entry name" value="SfsA_N"/>
    <property type="match status" value="1"/>
</dbReference>
<feature type="domain" description="SfsA N-terminal OB" evidence="3">
    <location>
        <begin position="15"/>
        <end position="80"/>
    </location>
</feature>